<keyword evidence="2" id="KW-1185">Reference proteome</keyword>
<protein>
    <submittedName>
        <fullName evidence="1">Uncharacterized protein</fullName>
    </submittedName>
</protein>
<sequence>FDTALAATDPNSAWPDTGLHGHTVVQPRLIMRPIPKKNHHDQLCDRFLTYVQCFDVIQDHIEMGMPILKRAMRANGERLGDVIPVSQLCSYINLIPRFSAVADPCLTEFNSLEHCQEFFLNRYFDKNTMFALQC</sequence>
<dbReference type="AlphaFoldDB" id="A0A0C3DT63"/>
<organism evidence="1 2">
    <name type="scientific">Scleroderma citrinum Foug A</name>
    <dbReference type="NCBI Taxonomy" id="1036808"/>
    <lineage>
        <taxon>Eukaryota</taxon>
        <taxon>Fungi</taxon>
        <taxon>Dikarya</taxon>
        <taxon>Basidiomycota</taxon>
        <taxon>Agaricomycotina</taxon>
        <taxon>Agaricomycetes</taxon>
        <taxon>Agaricomycetidae</taxon>
        <taxon>Boletales</taxon>
        <taxon>Sclerodermatineae</taxon>
        <taxon>Sclerodermataceae</taxon>
        <taxon>Scleroderma</taxon>
    </lineage>
</organism>
<name>A0A0C3DT63_9AGAM</name>
<feature type="non-terminal residue" evidence="1">
    <location>
        <position position="1"/>
    </location>
</feature>
<gene>
    <name evidence="1" type="ORF">SCLCIDRAFT_126278</name>
</gene>
<accession>A0A0C3DT63</accession>
<reference evidence="2" key="2">
    <citation type="submission" date="2015-01" db="EMBL/GenBank/DDBJ databases">
        <title>Evolutionary Origins and Diversification of the Mycorrhizal Mutualists.</title>
        <authorList>
            <consortium name="DOE Joint Genome Institute"/>
            <consortium name="Mycorrhizal Genomics Consortium"/>
            <person name="Kohler A."/>
            <person name="Kuo A."/>
            <person name="Nagy L.G."/>
            <person name="Floudas D."/>
            <person name="Copeland A."/>
            <person name="Barry K.W."/>
            <person name="Cichocki N."/>
            <person name="Veneault-Fourrey C."/>
            <person name="LaButti K."/>
            <person name="Lindquist E.A."/>
            <person name="Lipzen A."/>
            <person name="Lundell T."/>
            <person name="Morin E."/>
            <person name="Murat C."/>
            <person name="Riley R."/>
            <person name="Ohm R."/>
            <person name="Sun H."/>
            <person name="Tunlid A."/>
            <person name="Henrissat B."/>
            <person name="Grigoriev I.V."/>
            <person name="Hibbett D.S."/>
            <person name="Martin F."/>
        </authorList>
    </citation>
    <scope>NUCLEOTIDE SEQUENCE [LARGE SCALE GENOMIC DNA]</scope>
    <source>
        <strain evidence="2">Foug A</strain>
    </source>
</reference>
<reference evidence="1 2" key="1">
    <citation type="submission" date="2014-04" db="EMBL/GenBank/DDBJ databases">
        <authorList>
            <consortium name="DOE Joint Genome Institute"/>
            <person name="Kuo A."/>
            <person name="Kohler A."/>
            <person name="Nagy L.G."/>
            <person name="Floudas D."/>
            <person name="Copeland A."/>
            <person name="Barry K.W."/>
            <person name="Cichocki N."/>
            <person name="Veneault-Fourrey C."/>
            <person name="LaButti K."/>
            <person name="Lindquist E.A."/>
            <person name="Lipzen A."/>
            <person name="Lundell T."/>
            <person name="Morin E."/>
            <person name="Murat C."/>
            <person name="Sun H."/>
            <person name="Tunlid A."/>
            <person name="Henrissat B."/>
            <person name="Grigoriev I.V."/>
            <person name="Hibbett D.S."/>
            <person name="Martin F."/>
            <person name="Nordberg H.P."/>
            <person name="Cantor M.N."/>
            <person name="Hua S.X."/>
        </authorList>
    </citation>
    <scope>NUCLEOTIDE SEQUENCE [LARGE SCALE GENOMIC DNA]</scope>
    <source>
        <strain evidence="1 2">Foug A</strain>
    </source>
</reference>
<evidence type="ECO:0000313" key="1">
    <source>
        <dbReference type="EMBL" id="KIM59394.1"/>
    </source>
</evidence>
<dbReference type="OrthoDB" id="3232986at2759"/>
<dbReference type="HOGENOM" id="CLU_006344_9_0_1"/>
<dbReference type="EMBL" id="KN822074">
    <property type="protein sequence ID" value="KIM59394.1"/>
    <property type="molecule type" value="Genomic_DNA"/>
</dbReference>
<evidence type="ECO:0000313" key="2">
    <source>
        <dbReference type="Proteomes" id="UP000053989"/>
    </source>
</evidence>
<dbReference type="InParanoid" id="A0A0C3DT63"/>
<dbReference type="Proteomes" id="UP000053989">
    <property type="component" value="Unassembled WGS sequence"/>
</dbReference>
<proteinExistence type="predicted"/>